<dbReference type="GeneID" id="5006291"/>
<dbReference type="GO" id="GO:0050660">
    <property type="term" value="F:flavin adenine dinucleotide binding"/>
    <property type="evidence" value="ECO:0007669"/>
    <property type="project" value="InterPro"/>
</dbReference>
<protein>
    <recommendedName>
        <fullName evidence="6">Flavin-containing monooxygenase</fullName>
        <ecNumber evidence="6">1.-.-.-</ecNumber>
    </recommendedName>
</protein>
<dbReference type="KEGG" id="olu:OSTLU_28322"/>
<dbReference type="GO" id="GO:0004499">
    <property type="term" value="F:N,N-dimethylaniline monooxygenase activity"/>
    <property type="evidence" value="ECO:0007669"/>
    <property type="project" value="InterPro"/>
</dbReference>
<dbReference type="EMBL" id="CP000597">
    <property type="protein sequence ID" value="ABP00447.1"/>
    <property type="molecule type" value="Genomic_DNA"/>
</dbReference>
<dbReference type="InterPro" id="IPR020946">
    <property type="entry name" value="Flavin_mOase-like"/>
</dbReference>
<evidence type="ECO:0000256" key="5">
    <source>
        <dbReference type="ARBA" id="ARBA00023002"/>
    </source>
</evidence>
<feature type="transmembrane region" description="Helical" evidence="7">
    <location>
        <begin position="50"/>
        <end position="68"/>
    </location>
</feature>
<dbReference type="Pfam" id="PF00743">
    <property type="entry name" value="FMO-like"/>
    <property type="match status" value="2"/>
</dbReference>
<evidence type="ECO:0000256" key="3">
    <source>
        <dbReference type="ARBA" id="ARBA00022827"/>
    </source>
</evidence>
<dbReference type="PANTHER" id="PTHR23023">
    <property type="entry name" value="DIMETHYLANILINE MONOOXYGENASE"/>
    <property type="match status" value="1"/>
</dbReference>
<organism evidence="8 9">
    <name type="scientific">Ostreococcus lucimarinus (strain CCE9901)</name>
    <dbReference type="NCBI Taxonomy" id="436017"/>
    <lineage>
        <taxon>Eukaryota</taxon>
        <taxon>Viridiplantae</taxon>
        <taxon>Chlorophyta</taxon>
        <taxon>Mamiellophyceae</taxon>
        <taxon>Mamiellales</taxon>
        <taxon>Bathycoccaceae</taxon>
        <taxon>Ostreococcus</taxon>
    </lineage>
</organism>
<keyword evidence="6" id="KW-0503">Monooxygenase</keyword>
<sequence length="567" mass="64063">MRFLDDREFPTTQDALLFYAAFVLAWAVFLPPVFWVCVELARALCLCCKYIAFAFAAMFPAWCVMAYVNAKKMRESVPLGVRRKTVGEADPLQGRSNGAKRLCIVGAGAAGLCATRAALRRGFKVCTYEKSDSPGGVWAYGRRSGKVFNSVLQNVTKMANCFADYPAPRSFPAYVGWRKTMEYLCGYAAAFQLTSVIELNAEVISVEKCANGEFEVTIASGTPRKDSNLSHRVERFDFVWVASGQLTKPETPVVRGLDSFTGDVMHSSEYTEPTSFLNRHVLVVGLGAASGSDIAQDLSTTAASVTLSIRTERYVMSRGLKHGIATFLNWISLFTPAWLGVVGYTYFDWWPCVHRISPGVTDSGDLLKEFALQRIKRATLVDRIQGREVFFVDGTSGKFDAIIFATGYRREFNFMAENLRPTSGLFEHCVLPTEPRVGYILFVLPFGTHWQVAELQANYLARVHDGTIPLPSIETMSVLAERFQTSSHHEHFAEYFRMKYLFLLAPYIFPKLETLLRQPRLLMRILWSPYVAPPCEWASESWRDRTAYGDARGHMSVKWNKFRWNRW</sequence>
<keyword evidence="7" id="KW-1133">Transmembrane helix</keyword>
<dbReference type="HOGENOM" id="CLU_480944_0_0_1"/>
<comment type="similarity">
    <text evidence="1 6">Belongs to the FMO family.</text>
</comment>
<evidence type="ECO:0000313" key="8">
    <source>
        <dbReference type="EMBL" id="ABP00447.1"/>
    </source>
</evidence>
<keyword evidence="2 6" id="KW-0285">Flavoprotein</keyword>
<dbReference type="InterPro" id="IPR000960">
    <property type="entry name" value="Flavin_mOase"/>
</dbReference>
<dbReference type="STRING" id="436017.A4S9U9"/>
<keyword evidence="3 6" id="KW-0274">FAD</keyword>
<proteinExistence type="inferred from homology"/>
<accession>A4S9U9</accession>
<evidence type="ECO:0000256" key="1">
    <source>
        <dbReference type="ARBA" id="ARBA00009183"/>
    </source>
</evidence>
<name>A4S9U9_OSTLU</name>
<comment type="cofactor">
    <cofactor evidence="6">
        <name>FAD</name>
        <dbReference type="ChEBI" id="CHEBI:57692"/>
    </cofactor>
</comment>
<evidence type="ECO:0000256" key="7">
    <source>
        <dbReference type="SAM" id="Phobius"/>
    </source>
</evidence>
<keyword evidence="7" id="KW-0812">Transmembrane</keyword>
<dbReference type="Gramene" id="ABP00447">
    <property type="protein sequence ID" value="ABP00447"/>
    <property type="gene ID" value="OSTLU_28322"/>
</dbReference>
<dbReference type="PRINTS" id="PR00370">
    <property type="entry name" value="FMOXYGENASE"/>
</dbReference>
<dbReference type="Gene3D" id="3.50.50.60">
    <property type="entry name" value="FAD/NAD(P)-binding domain"/>
    <property type="match status" value="1"/>
</dbReference>
<keyword evidence="7" id="KW-0472">Membrane</keyword>
<evidence type="ECO:0000256" key="2">
    <source>
        <dbReference type="ARBA" id="ARBA00022630"/>
    </source>
</evidence>
<dbReference type="EC" id="1.-.-.-" evidence="6"/>
<keyword evidence="5 6" id="KW-0560">Oxidoreductase</keyword>
<dbReference type="InterPro" id="IPR036188">
    <property type="entry name" value="FAD/NAD-bd_sf"/>
</dbReference>
<keyword evidence="9" id="KW-1185">Reference proteome</keyword>
<dbReference type="GO" id="GO:0050661">
    <property type="term" value="F:NADP binding"/>
    <property type="evidence" value="ECO:0007669"/>
    <property type="project" value="InterPro"/>
</dbReference>
<evidence type="ECO:0000256" key="6">
    <source>
        <dbReference type="RuleBase" id="RU361177"/>
    </source>
</evidence>
<dbReference type="InterPro" id="IPR050346">
    <property type="entry name" value="FMO-like"/>
</dbReference>
<keyword evidence="4" id="KW-0521">NADP</keyword>
<dbReference type="Proteomes" id="UP000001568">
    <property type="component" value="Chromosome 17"/>
</dbReference>
<gene>
    <name evidence="8" type="ORF">OSTLU_28322</name>
</gene>
<feature type="transmembrane region" description="Helical" evidence="7">
    <location>
        <begin position="16"/>
        <end position="38"/>
    </location>
</feature>
<evidence type="ECO:0000256" key="4">
    <source>
        <dbReference type="ARBA" id="ARBA00022857"/>
    </source>
</evidence>
<dbReference type="OMA" id="LPCHYKS"/>
<dbReference type="eggNOG" id="KOG1399">
    <property type="taxonomic scope" value="Eukaryota"/>
</dbReference>
<dbReference type="RefSeq" id="XP_001422130.1">
    <property type="nucleotide sequence ID" value="XM_001422093.1"/>
</dbReference>
<evidence type="ECO:0000313" key="9">
    <source>
        <dbReference type="Proteomes" id="UP000001568"/>
    </source>
</evidence>
<dbReference type="OrthoDB" id="66881at2759"/>
<reference evidence="8 9" key="1">
    <citation type="journal article" date="2007" name="Proc. Natl. Acad. Sci. U.S.A.">
        <title>The tiny eukaryote Ostreococcus provides genomic insights into the paradox of plankton speciation.</title>
        <authorList>
            <person name="Palenik B."/>
            <person name="Grimwood J."/>
            <person name="Aerts A."/>
            <person name="Rouze P."/>
            <person name="Salamov A."/>
            <person name="Putnam N."/>
            <person name="Dupont C."/>
            <person name="Jorgensen R."/>
            <person name="Derelle E."/>
            <person name="Rombauts S."/>
            <person name="Zhou K."/>
            <person name="Otillar R."/>
            <person name="Merchant S.S."/>
            <person name="Podell S."/>
            <person name="Gaasterland T."/>
            <person name="Napoli C."/>
            <person name="Gendler K."/>
            <person name="Manuell A."/>
            <person name="Tai V."/>
            <person name="Vallon O."/>
            <person name="Piganeau G."/>
            <person name="Jancek S."/>
            <person name="Heijde M."/>
            <person name="Jabbari K."/>
            <person name="Bowler C."/>
            <person name="Lohr M."/>
            <person name="Robbens S."/>
            <person name="Werner G."/>
            <person name="Dubchak I."/>
            <person name="Pazour G.J."/>
            <person name="Ren Q."/>
            <person name="Paulsen I."/>
            <person name="Delwiche C."/>
            <person name="Schmutz J."/>
            <person name="Rokhsar D."/>
            <person name="Van de Peer Y."/>
            <person name="Moreau H."/>
            <person name="Grigoriev I.V."/>
        </authorList>
    </citation>
    <scope>NUCLEOTIDE SEQUENCE [LARGE SCALE GENOMIC DNA]</scope>
    <source>
        <strain evidence="8 9">CCE9901</strain>
    </source>
</reference>
<dbReference type="SUPFAM" id="SSF51905">
    <property type="entry name" value="FAD/NAD(P)-binding domain"/>
    <property type="match status" value="1"/>
</dbReference>
<dbReference type="AlphaFoldDB" id="A4S9U9"/>